<sequence length="152" mass="17321">MQNIDSKLLEDMVRKIITETLTGSANKEEFEKHVDPSGILSVKLNTVKPEKFDTGKEGDKVYLKDLVTLEESPRLGCGLMEMDETCFDWTLTYDEVDYVIEGTLEINIDGRKVVGNKGDIIFIPKNSKIQFSVPNYAKFLYVTYPADWAEQK</sequence>
<name>A0A0E3JYC1_CLOSL</name>
<gene>
    <name evidence="1" type="ORF">CSCA_1612</name>
</gene>
<dbReference type="STRING" id="1548.CSCA_1612"/>
<dbReference type="SUPFAM" id="SSF51182">
    <property type="entry name" value="RmlC-like cupins"/>
    <property type="match status" value="1"/>
</dbReference>
<reference evidence="1 2" key="1">
    <citation type="journal article" date="2015" name="J. Biotechnol.">
        <title>Complete genome sequence of a malodorant-producing acetogen, Clostridium scatologenes ATCC 25775(T).</title>
        <authorList>
            <person name="Zhu Z."/>
            <person name="Guo T."/>
            <person name="Zheng H."/>
            <person name="Song T."/>
            <person name="Ouyang P."/>
            <person name="Xie J."/>
        </authorList>
    </citation>
    <scope>NUCLEOTIDE SEQUENCE [LARGE SCALE GENOMIC DNA]</scope>
    <source>
        <strain evidence="1 2">ATCC 25775</strain>
    </source>
</reference>
<dbReference type="CDD" id="cd02228">
    <property type="entry name" value="cupin_EutQ"/>
    <property type="match status" value="1"/>
</dbReference>
<dbReference type="PANTHER" id="PTHR36169:SF1">
    <property type="entry name" value="ACETATE KINASE EUTQ"/>
    <property type="match status" value="1"/>
</dbReference>
<evidence type="ECO:0000313" key="1">
    <source>
        <dbReference type="EMBL" id="AKA68737.1"/>
    </source>
</evidence>
<keyword evidence="2" id="KW-1185">Reference proteome</keyword>
<dbReference type="Gene3D" id="2.60.120.10">
    <property type="entry name" value="Jelly Rolls"/>
    <property type="match status" value="1"/>
</dbReference>
<dbReference type="InterPro" id="IPR011051">
    <property type="entry name" value="RmlC_Cupin_sf"/>
</dbReference>
<proteinExistence type="predicted"/>
<dbReference type="Pfam" id="PF06249">
    <property type="entry name" value="EutQ"/>
    <property type="match status" value="1"/>
</dbReference>
<dbReference type="InterPro" id="IPR014710">
    <property type="entry name" value="RmlC-like_jellyroll"/>
</dbReference>
<dbReference type="KEGG" id="csq:CSCA_1612"/>
<dbReference type="HOGENOM" id="CLU_082122_1_0_9"/>
<organism evidence="1 2">
    <name type="scientific">Clostridium scatologenes</name>
    <dbReference type="NCBI Taxonomy" id="1548"/>
    <lineage>
        <taxon>Bacteria</taxon>
        <taxon>Bacillati</taxon>
        <taxon>Bacillota</taxon>
        <taxon>Clostridia</taxon>
        <taxon>Eubacteriales</taxon>
        <taxon>Clostridiaceae</taxon>
        <taxon>Clostridium</taxon>
    </lineage>
</organism>
<protein>
    <submittedName>
        <fullName evidence="1">Ethanolamine utilization protein (Transcriptional regulator)</fullName>
    </submittedName>
</protein>
<dbReference type="Proteomes" id="UP000033115">
    <property type="component" value="Chromosome"/>
</dbReference>
<dbReference type="EMBL" id="CP009933">
    <property type="protein sequence ID" value="AKA68737.1"/>
    <property type="molecule type" value="Genomic_DNA"/>
</dbReference>
<evidence type="ECO:0000313" key="2">
    <source>
        <dbReference type="Proteomes" id="UP000033115"/>
    </source>
</evidence>
<dbReference type="PANTHER" id="PTHR36169">
    <property type="entry name" value="ETHANOLAMINE UTILIZATION PROTEIN EUTQ"/>
    <property type="match status" value="1"/>
</dbReference>
<dbReference type="RefSeq" id="WP_029954335.1">
    <property type="nucleotide sequence ID" value="NZ_CP009933.1"/>
</dbReference>
<accession>A0A0E3JYC1</accession>
<dbReference type="AlphaFoldDB" id="A0A0E3JYC1"/>
<dbReference type="InterPro" id="IPR010424">
    <property type="entry name" value="EutQ"/>
</dbReference>